<evidence type="ECO:0000313" key="2">
    <source>
        <dbReference type="Proteomes" id="UP000600139"/>
    </source>
</evidence>
<dbReference type="RefSeq" id="WP_200351094.1">
    <property type="nucleotide sequence ID" value="NZ_BAABHZ010000006.1"/>
</dbReference>
<protein>
    <submittedName>
        <fullName evidence="1">Uncharacterized protein</fullName>
    </submittedName>
</protein>
<reference evidence="1" key="1">
    <citation type="submission" date="2021-01" db="EMBL/GenBank/DDBJ databases">
        <title>Modified the classification status of verrucomicrobia.</title>
        <authorList>
            <person name="Feng X."/>
        </authorList>
    </citation>
    <scope>NUCLEOTIDE SEQUENCE</scope>
    <source>
        <strain evidence="1">JCM 18052</strain>
    </source>
</reference>
<proteinExistence type="predicted"/>
<sequence length="106" mass="11889">MAITTKRTRFSRRLPDHVTDELCNVLAEKKIFGFNDLFERVFANLKVRNAVSGGEEMLRLRAYEKLQNLVTRGLVEKIGKEYKGTSRVHEASSAFAAAEAAAQDDA</sequence>
<dbReference type="Proteomes" id="UP000600139">
    <property type="component" value="Unassembled WGS sequence"/>
</dbReference>
<gene>
    <name evidence="1" type="ORF">JIN84_10985</name>
</gene>
<accession>A0A934R0H6</accession>
<keyword evidence="2" id="KW-1185">Reference proteome</keyword>
<organism evidence="1 2">
    <name type="scientific">Luteolibacter yonseiensis</name>
    <dbReference type="NCBI Taxonomy" id="1144680"/>
    <lineage>
        <taxon>Bacteria</taxon>
        <taxon>Pseudomonadati</taxon>
        <taxon>Verrucomicrobiota</taxon>
        <taxon>Verrucomicrobiia</taxon>
        <taxon>Verrucomicrobiales</taxon>
        <taxon>Verrucomicrobiaceae</taxon>
        <taxon>Luteolibacter</taxon>
    </lineage>
</organism>
<dbReference type="EMBL" id="JAENIK010000011">
    <property type="protein sequence ID" value="MBK1816138.1"/>
    <property type="molecule type" value="Genomic_DNA"/>
</dbReference>
<dbReference type="AlphaFoldDB" id="A0A934R0H6"/>
<evidence type="ECO:0000313" key="1">
    <source>
        <dbReference type="EMBL" id="MBK1816138.1"/>
    </source>
</evidence>
<name>A0A934R0H6_9BACT</name>
<comment type="caution">
    <text evidence="1">The sequence shown here is derived from an EMBL/GenBank/DDBJ whole genome shotgun (WGS) entry which is preliminary data.</text>
</comment>